<name>A0A2M8S2Q2_9PAST</name>
<gene>
    <name evidence="2" type="ORF">CVP05_06685</name>
</gene>
<protein>
    <submittedName>
        <fullName evidence="2">Glycosyl transferase</fullName>
    </submittedName>
</protein>
<dbReference type="RefSeq" id="WP_100288804.1">
    <property type="nucleotide sequence ID" value="NZ_PHHA01000014.1"/>
</dbReference>
<dbReference type="GO" id="GO:0006487">
    <property type="term" value="P:protein N-linked glycosylation"/>
    <property type="evidence" value="ECO:0007669"/>
    <property type="project" value="TreeGrafter"/>
</dbReference>
<organism evidence="2 3">
    <name type="scientific">Conservatibacter flavescens</name>
    <dbReference type="NCBI Taxonomy" id="28161"/>
    <lineage>
        <taxon>Bacteria</taxon>
        <taxon>Pseudomonadati</taxon>
        <taxon>Pseudomonadota</taxon>
        <taxon>Gammaproteobacteria</taxon>
        <taxon>Pasteurellales</taxon>
        <taxon>Pasteurellaceae</taxon>
        <taxon>Conservatibacter</taxon>
    </lineage>
</organism>
<dbReference type="GO" id="GO:0016740">
    <property type="term" value="F:transferase activity"/>
    <property type="evidence" value="ECO:0007669"/>
    <property type="project" value="UniProtKB-KW"/>
</dbReference>
<proteinExistence type="predicted"/>
<reference evidence="2 3" key="1">
    <citation type="submission" date="2017-11" db="EMBL/GenBank/DDBJ databases">
        <title>Reclassification of Bisgaard taxon 7 as Conservatibacter flavescens gen. nov., sp. nov.</title>
        <authorList>
            <person name="Christensen H."/>
        </authorList>
    </citation>
    <scope>NUCLEOTIDE SEQUENCE [LARGE SCALE GENOMIC DNA]</scope>
    <source>
        <strain evidence="2 3">7_4</strain>
    </source>
</reference>
<evidence type="ECO:0000313" key="3">
    <source>
        <dbReference type="Proteomes" id="UP000229329"/>
    </source>
</evidence>
<comment type="caution">
    <text evidence="2">The sequence shown here is derived from an EMBL/GenBank/DDBJ whole genome shotgun (WGS) entry which is preliminary data.</text>
</comment>
<dbReference type="InterPro" id="IPR001173">
    <property type="entry name" value="Glyco_trans_2-like"/>
</dbReference>
<dbReference type="Proteomes" id="UP000229329">
    <property type="component" value="Unassembled WGS sequence"/>
</dbReference>
<dbReference type="PANTHER" id="PTHR10859">
    <property type="entry name" value="GLYCOSYL TRANSFERASE"/>
    <property type="match status" value="1"/>
</dbReference>
<evidence type="ECO:0000259" key="1">
    <source>
        <dbReference type="Pfam" id="PF00535"/>
    </source>
</evidence>
<dbReference type="EMBL" id="PHHA01000014">
    <property type="protein sequence ID" value="PJG85406.1"/>
    <property type="molecule type" value="Genomic_DNA"/>
</dbReference>
<dbReference type="InterPro" id="IPR029044">
    <property type="entry name" value="Nucleotide-diphossugar_trans"/>
</dbReference>
<accession>A0A2M8S2Q2</accession>
<dbReference type="OrthoDB" id="9804335at2"/>
<sequence length="241" mass="27325">MNNYNPIVIIPHYNHSATIGKVIEQVITFELPVLVVDDGSSEEHKQRLAKLEKGNVSVVYCSQNGGKGAAVKIGLQEAFQRGFSHAIQVDADGQHQLSDVVVFLAKSRENPTALICGNPIYGDNAPKARLYGRKITTFWIAINTLSLDIKDGMCGFRLYPLAETVNIIGQEHIGDRMDFDTEILVHCHWRKMPMIWVDTPVEYEVDGISHFQGWRDNWMISKMHARLFFRMLWRLLSGKSV</sequence>
<dbReference type="SUPFAM" id="SSF53448">
    <property type="entry name" value="Nucleotide-diphospho-sugar transferases"/>
    <property type="match status" value="1"/>
</dbReference>
<dbReference type="PANTHER" id="PTHR10859:SF91">
    <property type="entry name" value="DOLICHYL-PHOSPHATE BETA-GLUCOSYLTRANSFERASE"/>
    <property type="match status" value="1"/>
</dbReference>
<dbReference type="CDD" id="cd04179">
    <property type="entry name" value="DPM_DPG-synthase_like"/>
    <property type="match status" value="1"/>
</dbReference>
<keyword evidence="3" id="KW-1185">Reference proteome</keyword>
<evidence type="ECO:0000313" key="2">
    <source>
        <dbReference type="EMBL" id="PJG85406.1"/>
    </source>
</evidence>
<dbReference type="Gene3D" id="3.90.550.10">
    <property type="entry name" value="Spore Coat Polysaccharide Biosynthesis Protein SpsA, Chain A"/>
    <property type="match status" value="1"/>
</dbReference>
<dbReference type="AlphaFoldDB" id="A0A2M8S2Q2"/>
<feature type="domain" description="Glycosyltransferase 2-like" evidence="1">
    <location>
        <begin position="8"/>
        <end position="134"/>
    </location>
</feature>
<keyword evidence="2" id="KW-0808">Transferase</keyword>
<dbReference type="Pfam" id="PF00535">
    <property type="entry name" value="Glycos_transf_2"/>
    <property type="match status" value="1"/>
</dbReference>